<dbReference type="Proteomes" id="UP000279833">
    <property type="component" value="Unassembled WGS sequence"/>
</dbReference>
<reference evidence="4" key="1">
    <citation type="submission" date="2016-06" db="UniProtKB">
        <authorList>
            <consortium name="WormBaseParasite"/>
        </authorList>
    </citation>
    <scope>IDENTIFICATION</scope>
</reference>
<evidence type="ECO:0000313" key="2">
    <source>
        <dbReference type="EMBL" id="VDP43447.1"/>
    </source>
</evidence>
<keyword evidence="1" id="KW-0812">Transmembrane</keyword>
<sequence>MVAGYWSPCAALVWNQGFPSPPCGCSVPINPVKAPNLCFLSSEFRKQHSRRENRMLFFIGPQIFFFITNIFMSDIHLRSIFKGNPYGAMYSEVRRHVMLKDPSLASNPEKLDKITMNRLLNALSTPVLVSSNDARNQNTTFPLRNKTQAYPQSKN</sequence>
<reference evidence="2 3" key="2">
    <citation type="submission" date="2018-11" db="EMBL/GenBank/DDBJ databases">
        <authorList>
            <consortium name="Pathogen Informatics"/>
        </authorList>
    </citation>
    <scope>NUCLEOTIDE SEQUENCE [LARGE SCALE GENOMIC DNA]</scope>
    <source>
        <strain evidence="2">Dakar</strain>
        <strain evidence="3">Dakar, Senegal</strain>
    </source>
</reference>
<keyword evidence="3" id="KW-1185">Reference proteome</keyword>
<evidence type="ECO:0000256" key="1">
    <source>
        <dbReference type="SAM" id="Phobius"/>
    </source>
</evidence>
<dbReference type="WBParaSite" id="SCUD_0001119001-mRNA-1">
    <property type="protein sequence ID" value="SCUD_0001119001-mRNA-1"/>
    <property type="gene ID" value="SCUD_0001119001"/>
</dbReference>
<proteinExistence type="predicted"/>
<protein>
    <submittedName>
        <fullName evidence="4">FAD-oxidase_C domain-containing protein</fullName>
    </submittedName>
</protein>
<keyword evidence="1" id="KW-0472">Membrane</keyword>
<organism evidence="4">
    <name type="scientific">Schistosoma curassoni</name>
    <dbReference type="NCBI Taxonomy" id="6186"/>
    <lineage>
        <taxon>Eukaryota</taxon>
        <taxon>Metazoa</taxon>
        <taxon>Spiralia</taxon>
        <taxon>Lophotrochozoa</taxon>
        <taxon>Platyhelminthes</taxon>
        <taxon>Trematoda</taxon>
        <taxon>Digenea</taxon>
        <taxon>Strigeidida</taxon>
        <taxon>Schistosomatoidea</taxon>
        <taxon>Schistosomatidae</taxon>
        <taxon>Schistosoma</taxon>
    </lineage>
</organism>
<gene>
    <name evidence="2" type="ORF">SCUD_LOCUS11190</name>
</gene>
<feature type="transmembrane region" description="Helical" evidence="1">
    <location>
        <begin position="55"/>
        <end position="72"/>
    </location>
</feature>
<evidence type="ECO:0000313" key="3">
    <source>
        <dbReference type="Proteomes" id="UP000279833"/>
    </source>
</evidence>
<dbReference type="EMBL" id="UZAK01034248">
    <property type="protein sequence ID" value="VDP43447.1"/>
    <property type="molecule type" value="Genomic_DNA"/>
</dbReference>
<accession>A0A183K861</accession>
<name>A0A183K861_9TREM</name>
<dbReference type="AlphaFoldDB" id="A0A183K861"/>
<evidence type="ECO:0000313" key="4">
    <source>
        <dbReference type="WBParaSite" id="SCUD_0001119001-mRNA-1"/>
    </source>
</evidence>
<keyword evidence="1" id="KW-1133">Transmembrane helix</keyword>